<evidence type="ECO:0000313" key="3">
    <source>
        <dbReference type="EMBL" id="KAK3276682.1"/>
    </source>
</evidence>
<feature type="region of interest" description="Disordered" evidence="1">
    <location>
        <begin position="720"/>
        <end position="805"/>
    </location>
</feature>
<feature type="region of interest" description="Disordered" evidence="1">
    <location>
        <begin position="1529"/>
        <end position="1593"/>
    </location>
</feature>
<dbReference type="Proteomes" id="UP001190700">
    <property type="component" value="Unassembled WGS sequence"/>
</dbReference>
<dbReference type="SUPFAM" id="SSF81296">
    <property type="entry name" value="E set domains"/>
    <property type="match status" value="1"/>
</dbReference>
<evidence type="ECO:0000259" key="2">
    <source>
        <dbReference type="Pfam" id="PF12733"/>
    </source>
</evidence>
<sequence length="1715" mass="182892">MSNNLRSRWKEPKAELKVLQRGLVGCRLRFSLLSLTIFAGLPIQIEAPAGGFDPVAQEAPELPTLIGPAPQEPVISQEHTRRLLVAGESVEETAELTAEGFGGALWGLDHLHGIEPPVARASNSTLKVPARGTLPTYYGDIVDSWYGDTWNTIYQALPYTWQFAEAQFYDFYPGFYHNVKVSDKGADGWALSTRRVCIVGSSPAIGPEEGGTRVTLHLAGQLSPRLAPRVGCQFGSRVTPVVSVETGSDGTATVECLSPPWRPDQPHTVAVRLTLDGREFTHDGAPFHYHSPFHLNKDSAFAARVSSHDWDGFRLVLPLQPARSNAYLFPPFLYSIVGEATLTAACLYGDVWLEGEVSLQEEQVECHVPLHGLSEELQLARVSLNGQVTSHDGIWFQLSDGRSTLKAIRHERHQLPPAATAPPFHVDYLPFSPDLCLLLSAPHTSALAALELSAGELYPPFDPKVYEYSVVLRGEELPEDFSVELTPRTSDWSATVQVAGVPVRAGENIRRQLSVGENHIAVEVAATGERGERRKHLYDLKMYILAESLSKGSLAHLRPSTGLIEPPFDADSRGPYSVVVEPSTTEISLEVASLFSLPVSVCLGEPEGLPQCERGINGGWSRAVKLAEGLNLLTVFAGEEADPSYELLVFKPGGEQGSKAAAGAPAVASAHSEEHVRVDLHRPRRSRGLIDGLDIPWPTLPSPSRPRAPSMRPPRTIFTRRGWTGSAAPHNASFNHSPAPTSIPYPPPSLPLHRGCPSTSSHAPTPRAPQVPIWSQLPAGWSTWPSPPPSRSASQSVPLAAPLPPEAPPTFDCCPAPLPPNDPPPPPMIPYLLAAPLGPLQSPPRPILEPPPVASSQRQGTPPICVAWVAPSPLSAPMRTPASVPSSPPAFSVAPTMLATPALPTLVLPRPTPPPPPSTSPPTLPAAPKTPVEQSAAPLAGLAWPVVPLLHAGWSQVGVGTMLAAPMGVTGTPQSSEKGRVPGDEMEKSTLSAEPLGEPWLAAGSWQLPRTHVAVPAGWGRWPDAPIAMSQYSKKDSERSWTDSTFDSVEGGVRDSGESMDELLSEDGDVVSTKLSVLELSIGELRPAFHPDMHVYYTILDEREGAAFAVGLRARPAERRAVVRVDGDTLAGGHFSRRRLSPGTNTLEVQVTSSQLQNVSSTYTVQVYVLTEHLPAGSLTEIAASAGRLEPEFSALFPGPYLLHLPDPRAQGPSAPPAPGVTLSATSLSQAPVRVCGGKEALVGECEVLASGASSSGIRLQDGVHQLELQVLDTNLSYKVILQDPWQTELPDRSAIANQVKPTSHSPPAPRMYAAPAPRWYRPATPRVPAPSVVVVPEPPAEGLAWKQRTWAPVPSMPKPACSGALCAASDAARAHPRLPPRAVNPMGISRNRQSRRSMPLPPPSTPPPPMAVPPPPPPYHLLLVEASATNAFPAPSDPVSASSTPSSAPSSAPSDPMSAISAPSDPVSAILAPSDPVSSILAPSDPAYDPAGVHVTASHDGSDPAGALELSVSTGGFGVALDSIPGISPHLAVDPEGTDSGTSDASYMQHTQIPPDSAAPSASDMTRASEASTPTQQGALAKQLKPGQPDTEAHHWWRAEAAEAGQPDTEAHHWRRHGGSPLVEVAEAAEAGAAGHGGSLLVEAEAAEAGQSDTEAHYWWMWQQQLKPGQSDTEAHHWRRWQKQLKPGQPDMEAHYWWRGQKQLKPGQSDTEAH</sequence>
<feature type="compositionally biased region" description="Pro residues" evidence="1">
    <location>
        <begin position="741"/>
        <end position="750"/>
    </location>
</feature>
<feature type="region of interest" description="Disordered" evidence="1">
    <location>
        <begin position="1432"/>
        <end position="1472"/>
    </location>
</feature>
<dbReference type="Gene3D" id="2.60.40.10">
    <property type="entry name" value="Immunoglobulins"/>
    <property type="match status" value="1"/>
</dbReference>
<reference evidence="3 4" key="1">
    <citation type="journal article" date="2015" name="Genome Biol. Evol.">
        <title>Comparative Genomics of a Bacterivorous Green Alga Reveals Evolutionary Causalities and Consequences of Phago-Mixotrophic Mode of Nutrition.</title>
        <authorList>
            <person name="Burns J.A."/>
            <person name="Paasch A."/>
            <person name="Narechania A."/>
            <person name="Kim E."/>
        </authorList>
    </citation>
    <scope>NUCLEOTIDE SEQUENCE [LARGE SCALE GENOMIC DNA]</scope>
    <source>
        <strain evidence="3 4">PLY_AMNH</strain>
    </source>
</reference>
<organism evidence="3 4">
    <name type="scientific">Cymbomonas tetramitiformis</name>
    <dbReference type="NCBI Taxonomy" id="36881"/>
    <lineage>
        <taxon>Eukaryota</taxon>
        <taxon>Viridiplantae</taxon>
        <taxon>Chlorophyta</taxon>
        <taxon>Pyramimonadophyceae</taxon>
        <taxon>Pyramimonadales</taxon>
        <taxon>Pyramimonadaceae</taxon>
        <taxon>Cymbomonas</taxon>
    </lineage>
</organism>
<evidence type="ECO:0000313" key="4">
    <source>
        <dbReference type="Proteomes" id="UP001190700"/>
    </source>
</evidence>
<protein>
    <recommendedName>
        <fullName evidence="2">Cadherin-like beta-sandwich-like domain-containing protein</fullName>
    </recommendedName>
</protein>
<feature type="compositionally biased region" description="Pro residues" evidence="1">
    <location>
        <begin position="910"/>
        <end position="925"/>
    </location>
</feature>
<accession>A0AAE0GEQ6</accession>
<comment type="caution">
    <text evidence="3">The sequence shown here is derived from an EMBL/GenBank/DDBJ whole genome shotgun (WGS) entry which is preliminary data.</text>
</comment>
<gene>
    <name evidence="3" type="ORF">CYMTET_15267</name>
</gene>
<dbReference type="InterPro" id="IPR025883">
    <property type="entry name" value="Cadherin-like_domain"/>
</dbReference>
<dbReference type="CDD" id="cd00102">
    <property type="entry name" value="IPT"/>
    <property type="match status" value="1"/>
</dbReference>
<feature type="compositionally biased region" description="Polar residues" evidence="1">
    <location>
        <begin position="1540"/>
        <end position="1555"/>
    </location>
</feature>
<dbReference type="InterPro" id="IPR014756">
    <property type="entry name" value="Ig_E-set"/>
</dbReference>
<feature type="compositionally biased region" description="Polar residues" evidence="1">
    <location>
        <begin position="1564"/>
        <end position="1579"/>
    </location>
</feature>
<proteinExistence type="predicted"/>
<dbReference type="InterPro" id="IPR013783">
    <property type="entry name" value="Ig-like_fold"/>
</dbReference>
<feature type="compositionally biased region" description="Pro residues" evidence="1">
    <location>
        <begin position="1400"/>
        <end position="1419"/>
    </location>
</feature>
<feature type="compositionally biased region" description="Low complexity" evidence="1">
    <location>
        <begin position="791"/>
        <end position="800"/>
    </location>
</feature>
<feature type="region of interest" description="Disordered" evidence="1">
    <location>
        <begin position="907"/>
        <end position="931"/>
    </location>
</feature>
<name>A0AAE0GEQ6_9CHLO</name>
<feature type="compositionally biased region" description="Low complexity" evidence="1">
    <location>
        <begin position="1434"/>
        <end position="1467"/>
    </location>
</feature>
<keyword evidence="4" id="KW-1185">Reference proteome</keyword>
<evidence type="ECO:0000256" key="1">
    <source>
        <dbReference type="SAM" id="MobiDB-lite"/>
    </source>
</evidence>
<dbReference type="Pfam" id="PF12733">
    <property type="entry name" value="Cadherin-like"/>
    <property type="match status" value="1"/>
</dbReference>
<dbReference type="EMBL" id="LGRX02006434">
    <property type="protein sequence ID" value="KAK3276682.1"/>
    <property type="molecule type" value="Genomic_DNA"/>
</dbReference>
<feature type="region of interest" description="Disordered" evidence="1">
    <location>
        <begin position="1377"/>
        <end position="1419"/>
    </location>
</feature>
<feature type="domain" description="Cadherin-like beta-sandwich-like" evidence="2">
    <location>
        <begin position="1081"/>
        <end position="1168"/>
    </location>
</feature>